<evidence type="ECO:0000313" key="3">
    <source>
        <dbReference type="Proteomes" id="UP000244005"/>
    </source>
</evidence>
<organism evidence="2 3">
    <name type="scientific">Marchantia polymorpha</name>
    <name type="common">Common liverwort</name>
    <name type="synonym">Marchantia aquatica</name>
    <dbReference type="NCBI Taxonomy" id="3197"/>
    <lineage>
        <taxon>Eukaryota</taxon>
        <taxon>Viridiplantae</taxon>
        <taxon>Streptophyta</taxon>
        <taxon>Embryophyta</taxon>
        <taxon>Marchantiophyta</taxon>
        <taxon>Marchantiopsida</taxon>
        <taxon>Marchantiidae</taxon>
        <taxon>Marchantiales</taxon>
        <taxon>Marchantiaceae</taxon>
        <taxon>Marchantia</taxon>
    </lineage>
</organism>
<dbReference type="EMBL" id="KZ772706">
    <property type="protein sequence ID" value="PTQ41411.1"/>
    <property type="molecule type" value="Genomic_DNA"/>
</dbReference>
<evidence type="ECO:0000256" key="1">
    <source>
        <dbReference type="SAM" id="MobiDB-lite"/>
    </source>
</evidence>
<protein>
    <submittedName>
        <fullName evidence="2">Uncharacterized protein</fullName>
    </submittedName>
</protein>
<dbReference type="Proteomes" id="UP000244005">
    <property type="component" value="Unassembled WGS sequence"/>
</dbReference>
<evidence type="ECO:0000313" key="2">
    <source>
        <dbReference type="EMBL" id="PTQ41411.1"/>
    </source>
</evidence>
<dbReference type="AlphaFoldDB" id="A0A2R6X5N1"/>
<accession>A0A2R6X5N1</accession>
<name>A0A2R6X5N1_MARPO</name>
<sequence length="90" mass="9976">MAKFGPKAATKFGSRKGLLQSIRWAPQTPFAGVCCDVVDFEPNVLPKVSSSSFFGNSRIFVTDLLHHVDTNPQSLTPDHHPNRDQSELPR</sequence>
<proteinExistence type="predicted"/>
<dbReference type="Gramene" id="Mp6g04990.1">
    <property type="protein sequence ID" value="Mp6g04990.1.cds1"/>
    <property type="gene ID" value="Mp6g04990"/>
</dbReference>
<reference evidence="3" key="1">
    <citation type="journal article" date="2017" name="Cell">
        <title>Insights into land plant evolution garnered from the Marchantia polymorpha genome.</title>
        <authorList>
            <person name="Bowman J.L."/>
            <person name="Kohchi T."/>
            <person name="Yamato K.T."/>
            <person name="Jenkins J."/>
            <person name="Shu S."/>
            <person name="Ishizaki K."/>
            <person name="Yamaoka S."/>
            <person name="Nishihama R."/>
            <person name="Nakamura Y."/>
            <person name="Berger F."/>
            <person name="Adam C."/>
            <person name="Aki S.S."/>
            <person name="Althoff F."/>
            <person name="Araki T."/>
            <person name="Arteaga-Vazquez M.A."/>
            <person name="Balasubrmanian S."/>
            <person name="Barry K."/>
            <person name="Bauer D."/>
            <person name="Boehm C.R."/>
            <person name="Briginshaw L."/>
            <person name="Caballero-Perez J."/>
            <person name="Catarino B."/>
            <person name="Chen F."/>
            <person name="Chiyoda S."/>
            <person name="Chovatia M."/>
            <person name="Davies K.M."/>
            <person name="Delmans M."/>
            <person name="Demura T."/>
            <person name="Dierschke T."/>
            <person name="Dolan L."/>
            <person name="Dorantes-Acosta A.E."/>
            <person name="Eklund D.M."/>
            <person name="Florent S.N."/>
            <person name="Flores-Sandoval E."/>
            <person name="Fujiyama A."/>
            <person name="Fukuzawa H."/>
            <person name="Galik B."/>
            <person name="Grimanelli D."/>
            <person name="Grimwood J."/>
            <person name="Grossniklaus U."/>
            <person name="Hamada T."/>
            <person name="Haseloff J."/>
            <person name="Hetherington A.J."/>
            <person name="Higo A."/>
            <person name="Hirakawa Y."/>
            <person name="Hundley H.N."/>
            <person name="Ikeda Y."/>
            <person name="Inoue K."/>
            <person name="Inoue S.I."/>
            <person name="Ishida S."/>
            <person name="Jia Q."/>
            <person name="Kakita M."/>
            <person name="Kanazawa T."/>
            <person name="Kawai Y."/>
            <person name="Kawashima T."/>
            <person name="Kennedy M."/>
            <person name="Kinose K."/>
            <person name="Kinoshita T."/>
            <person name="Kohara Y."/>
            <person name="Koide E."/>
            <person name="Komatsu K."/>
            <person name="Kopischke S."/>
            <person name="Kubo M."/>
            <person name="Kyozuka J."/>
            <person name="Lagercrantz U."/>
            <person name="Lin S.S."/>
            <person name="Lindquist E."/>
            <person name="Lipzen A.M."/>
            <person name="Lu C.W."/>
            <person name="De Luna E."/>
            <person name="Martienssen R.A."/>
            <person name="Minamino N."/>
            <person name="Mizutani M."/>
            <person name="Mizutani M."/>
            <person name="Mochizuki N."/>
            <person name="Monte I."/>
            <person name="Mosher R."/>
            <person name="Nagasaki H."/>
            <person name="Nakagami H."/>
            <person name="Naramoto S."/>
            <person name="Nishitani K."/>
            <person name="Ohtani M."/>
            <person name="Okamoto T."/>
            <person name="Okumura M."/>
            <person name="Phillips J."/>
            <person name="Pollak B."/>
            <person name="Reinders A."/>
            <person name="Rovekamp M."/>
            <person name="Sano R."/>
            <person name="Sawa S."/>
            <person name="Schmid M.W."/>
            <person name="Shirakawa M."/>
            <person name="Solano R."/>
            <person name="Spunde A."/>
            <person name="Suetsugu N."/>
            <person name="Sugano S."/>
            <person name="Sugiyama A."/>
            <person name="Sun R."/>
            <person name="Suzuki Y."/>
            <person name="Takenaka M."/>
            <person name="Takezawa D."/>
            <person name="Tomogane H."/>
            <person name="Tsuzuki M."/>
            <person name="Ueda T."/>
            <person name="Umeda M."/>
            <person name="Ward J.M."/>
            <person name="Watanabe Y."/>
            <person name="Yazaki K."/>
            <person name="Yokoyama R."/>
            <person name="Yoshitake Y."/>
            <person name="Yotsui I."/>
            <person name="Zachgo S."/>
            <person name="Schmutz J."/>
        </authorList>
    </citation>
    <scope>NUCLEOTIDE SEQUENCE [LARGE SCALE GENOMIC DNA]</scope>
    <source>
        <strain evidence="3">Tak-1</strain>
    </source>
</reference>
<keyword evidence="3" id="KW-1185">Reference proteome</keyword>
<gene>
    <name evidence="2" type="ORF">MARPO_0034s0019</name>
</gene>
<feature type="compositionally biased region" description="Basic and acidic residues" evidence="1">
    <location>
        <begin position="77"/>
        <end position="90"/>
    </location>
</feature>
<feature type="region of interest" description="Disordered" evidence="1">
    <location>
        <begin position="69"/>
        <end position="90"/>
    </location>
</feature>